<organism evidence="2 3">
    <name type="scientific">candidate division GN15 bacterium</name>
    <dbReference type="NCBI Taxonomy" id="2072418"/>
    <lineage>
        <taxon>Bacteria</taxon>
        <taxon>candidate division GN15</taxon>
    </lineage>
</organism>
<dbReference type="GO" id="GO:0043565">
    <property type="term" value="F:sequence-specific DNA binding"/>
    <property type="evidence" value="ECO:0007669"/>
    <property type="project" value="TreeGrafter"/>
</dbReference>
<sequence length="502" mass="53003">MRTLFIALLLVGMLAVAAVPGIAADILNYQGRLTDASGVPVADGTRTLTFRIYHTLTGGSAVWSETASVQVSSGLFTANLGSVTPLDIGSLIDGALYLEVQVGGDTPLSPRQLLTSSPRAAVATRMLGGGVETAGNAMLLKRSDGDSSISFNSSLNKAAIYMFAPQPEPPKELIEMATALGNSASIRMFAPQPEPPKEIISISTGANSSGSIRMFAPQPEPPRVLFDVTADSASGPSMGMYDEAGQVMGIEPSPFNSGFSIKLFAPQPEPPRVLAELRTDYDDGESSALTMSGSIPGSSTIPLACMTAEGGIGTLSLGRAVDPINRGTLIQATAGEFQSRLDISGGPPLGLPPQTICLVADESTAKVGIGTPSPSQALHVIGNICYTGTIGACSDAKYKKNVKDLNHSLDAVMKLRGVRYDWRTSEYPEMRFDDKTQVGFVAQEVKEVLPEAVNEQADGSLTIDYSRVTPLLLEALKELRTLVDKQQSQIRELQVQLNKAGR</sequence>
<dbReference type="PANTHER" id="PTHR13029">
    <property type="match status" value="1"/>
</dbReference>
<dbReference type="Gene3D" id="1.10.10.10">
    <property type="entry name" value="Winged helix-like DNA-binding domain superfamily/Winged helix DNA-binding domain"/>
    <property type="match status" value="1"/>
</dbReference>
<evidence type="ECO:0000313" key="2">
    <source>
        <dbReference type="EMBL" id="PWB68990.1"/>
    </source>
</evidence>
<protein>
    <recommendedName>
        <fullName evidence="1">Peptidase S74 domain-containing protein</fullName>
    </recommendedName>
</protein>
<dbReference type="AlphaFoldDB" id="A0A855X3A3"/>
<dbReference type="PANTHER" id="PTHR13029:SF18">
    <property type="entry name" value="MYELIN REGULATORY FACTOR HOMOLOG 1"/>
    <property type="match status" value="1"/>
</dbReference>
<dbReference type="InterPro" id="IPR030392">
    <property type="entry name" value="S74_ICA"/>
</dbReference>
<evidence type="ECO:0000313" key="3">
    <source>
        <dbReference type="Proteomes" id="UP000250918"/>
    </source>
</evidence>
<evidence type="ECO:0000259" key="1">
    <source>
        <dbReference type="PROSITE" id="PS51688"/>
    </source>
</evidence>
<dbReference type="PROSITE" id="PS51688">
    <property type="entry name" value="ICA"/>
    <property type="match status" value="1"/>
</dbReference>
<name>A0A855X3A3_9BACT</name>
<proteinExistence type="predicted"/>
<dbReference type="InterPro" id="IPR051577">
    <property type="entry name" value="MRF-like"/>
</dbReference>
<dbReference type="Proteomes" id="UP000250918">
    <property type="component" value="Unassembled WGS sequence"/>
</dbReference>
<reference evidence="2 3" key="1">
    <citation type="journal article" date="2018" name="ISME J.">
        <title>A methanotrophic archaeon couples anaerobic oxidation of methane to Fe(III) reduction.</title>
        <authorList>
            <person name="Cai C."/>
            <person name="Leu A.O."/>
            <person name="Xie G.J."/>
            <person name="Guo J."/>
            <person name="Feng Y."/>
            <person name="Zhao J.X."/>
            <person name="Tyson G.W."/>
            <person name="Yuan Z."/>
            <person name="Hu S."/>
        </authorList>
    </citation>
    <scope>NUCLEOTIDE SEQUENCE [LARGE SCALE GENOMIC DNA]</scope>
    <source>
        <strain evidence="2">FeB_12</strain>
    </source>
</reference>
<gene>
    <name evidence="2" type="ORF">C3F09_10745</name>
</gene>
<dbReference type="GO" id="GO:0045893">
    <property type="term" value="P:positive regulation of DNA-templated transcription"/>
    <property type="evidence" value="ECO:0007669"/>
    <property type="project" value="TreeGrafter"/>
</dbReference>
<dbReference type="Pfam" id="PF13884">
    <property type="entry name" value="Peptidase_S74"/>
    <property type="match status" value="1"/>
</dbReference>
<dbReference type="GO" id="GO:0003700">
    <property type="term" value="F:DNA-binding transcription factor activity"/>
    <property type="evidence" value="ECO:0007669"/>
    <property type="project" value="TreeGrafter"/>
</dbReference>
<feature type="domain" description="Peptidase S74" evidence="1">
    <location>
        <begin position="394"/>
        <end position="490"/>
    </location>
</feature>
<accession>A0A855X3A3</accession>
<dbReference type="EMBL" id="PQAP01000181">
    <property type="protein sequence ID" value="PWB68990.1"/>
    <property type="molecule type" value="Genomic_DNA"/>
</dbReference>
<dbReference type="InterPro" id="IPR036388">
    <property type="entry name" value="WH-like_DNA-bd_sf"/>
</dbReference>
<dbReference type="GO" id="GO:0016540">
    <property type="term" value="P:protein autoprocessing"/>
    <property type="evidence" value="ECO:0007669"/>
    <property type="project" value="TreeGrafter"/>
</dbReference>
<comment type="caution">
    <text evidence="2">The sequence shown here is derived from an EMBL/GenBank/DDBJ whole genome shotgun (WGS) entry which is preliminary data.</text>
</comment>